<comment type="caution">
    <text evidence="1">The sequence shown here is derived from an EMBL/GenBank/DDBJ whole genome shotgun (WGS) entry which is preliminary data.</text>
</comment>
<reference evidence="1 2" key="1">
    <citation type="journal article" date="2016" name="Environ. Microbiol.">
        <title>Genomic resolution of a cold subsurface aquifer community provides metabolic insights for novel microbes adapted to high CO concentrations.</title>
        <authorList>
            <person name="Probst A.J."/>
            <person name="Castelle C.J."/>
            <person name="Singh A."/>
            <person name="Brown C.T."/>
            <person name="Anantharaman K."/>
            <person name="Sharon I."/>
            <person name="Hug L.A."/>
            <person name="Burstein D."/>
            <person name="Emerson J.B."/>
            <person name="Thomas B.C."/>
            <person name="Banfield J.F."/>
        </authorList>
    </citation>
    <scope>NUCLEOTIDE SEQUENCE [LARGE SCALE GENOMIC DNA]</scope>
    <source>
        <strain evidence="1">CG1_02_43_90</strain>
    </source>
</reference>
<dbReference type="EMBL" id="MNVN01000016">
    <property type="protein sequence ID" value="OIO30500.1"/>
    <property type="molecule type" value="Genomic_DNA"/>
</dbReference>
<name>A0A1J4V034_9BACT</name>
<dbReference type="Proteomes" id="UP000181992">
    <property type="component" value="Unassembled WGS sequence"/>
</dbReference>
<accession>A0A1J4V034</accession>
<organism evidence="1 2">
    <name type="scientific">Candidatus Nomurabacteria bacterium CG1_02_43_90</name>
    <dbReference type="NCBI Taxonomy" id="1805281"/>
    <lineage>
        <taxon>Bacteria</taxon>
        <taxon>Candidatus Nomuraibacteriota</taxon>
    </lineage>
</organism>
<dbReference type="AlphaFoldDB" id="A0A1J4V034"/>
<protein>
    <submittedName>
        <fullName evidence="1">Uncharacterized protein</fullName>
    </submittedName>
</protein>
<dbReference type="STRING" id="1805281.AUJ77_02915"/>
<evidence type="ECO:0000313" key="1">
    <source>
        <dbReference type="EMBL" id="OIO30500.1"/>
    </source>
</evidence>
<gene>
    <name evidence="1" type="ORF">AUJ77_02915</name>
</gene>
<sequence length="113" mass="13411">MVFMNMFNFEKQQNSNPQHPPFRYNEEMEKRVRLSVDEVRAQLMITGNRFEEALEKQQAGDNYDEEYLADYQENLIAWIADLDGALGRNHEEVLNEVKRRLFILSEVLEEGIN</sequence>
<proteinExistence type="predicted"/>
<evidence type="ECO:0000313" key="2">
    <source>
        <dbReference type="Proteomes" id="UP000181992"/>
    </source>
</evidence>